<dbReference type="EMBL" id="CM001222">
    <property type="protein sequence ID" value="AES74608.2"/>
    <property type="molecule type" value="Genomic_DNA"/>
</dbReference>
<organism evidence="1 3">
    <name type="scientific">Medicago truncatula</name>
    <name type="common">Barrel medic</name>
    <name type="synonym">Medicago tribuloides</name>
    <dbReference type="NCBI Taxonomy" id="3880"/>
    <lineage>
        <taxon>Eukaryota</taxon>
        <taxon>Viridiplantae</taxon>
        <taxon>Streptophyta</taxon>
        <taxon>Embryophyta</taxon>
        <taxon>Tracheophyta</taxon>
        <taxon>Spermatophyta</taxon>
        <taxon>Magnoliopsida</taxon>
        <taxon>eudicotyledons</taxon>
        <taxon>Gunneridae</taxon>
        <taxon>Pentapetalae</taxon>
        <taxon>rosids</taxon>
        <taxon>fabids</taxon>
        <taxon>Fabales</taxon>
        <taxon>Fabaceae</taxon>
        <taxon>Papilionoideae</taxon>
        <taxon>50 kb inversion clade</taxon>
        <taxon>NPAAA clade</taxon>
        <taxon>Hologalegina</taxon>
        <taxon>IRL clade</taxon>
        <taxon>Trifolieae</taxon>
        <taxon>Medicago</taxon>
    </lineage>
</organism>
<protein>
    <submittedName>
        <fullName evidence="1 2">Uncharacterized protein</fullName>
    </submittedName>
</protein>
<evidence type="ECO:0000313" key="1">
    <source>
        <dbReference type="EMBL" id="AES74608.2"/>
    </source>
</evidence>
<dbReference type="EnsemblPlants" id="AES74608">
    <property type="protein sequence ID" value="AES74608"/>
    <property type="gene ID" value="MTR_6g008940"/>
</dbReference>
<evidence type="ECO:0000313" key="3">
    <source>
        <dbReference type="Proteomes" id="UP000002051"/>
    </source>
</evidence>
<reference evidence="1 3" key="1">
    <citation type="journal article" date="2011" name="Nature">
        <title>The Medicago genome provides insight into the evolution of rhizobial symbioses.</title>
        <authorList>
            <person name="Young N.D."/>
            <person name="Debelle F."/>
            <person name="Oldroyd G.E."/>
            <person name="Geurts R."/>
            <person name="Cannon S.B."/>
            <person name="Udvardi M.K."/>
            <person name="Benedito V.A."/>
            <person name="Mayer K.F."/>
            <person name="Gouzy J."/>
            <person name="Schoof H."/>
            <person name="Van de Peer Y."/>
            <person name="Proost S."/>
            <person name="Cook D.R."/>
            <person name="Meyers B.C."/>
            <person name="Spannagl M."/>
            <person name="Cheung F."/>
            <person name="De Mita S."/>
            <person name="Krishnakumar V."/>
            <person name="Gundlach H."/>
            <person name="Zhou S."/>
            <person name="Mudge J."/>
            <person name="Bharti A.K."/>
            <person name="Murray J.D."/>
            <person name="Naoumkina M.A."/>
            <person name="Rosen B."/>
            <person name="Silverstein K.A."/>
            <person name="Tang H."/>
            <person name="Rombauts S."/>
            <person name="Zhao P.X."/>
            <person name="Zhou P."/>
            <person name="Barbe V."/>
            <person name="Bardou P."/>
            <person name="Bechner M."/>
            <person name="Bellec A."/>
            <person name="Berger A."/>
            <person name="Berges H."/>
            <person name="Bidwell S."/>
            <person name="Bisseling T."/>
            <person name="Choisne N."/>
            <person name="Couloux A."/>
            <person name="Denny R."/>
            <person name="Deshpande S."/>
            <person name="Dai X."/>
            <person name="Doyle J.J."/>
            <person name="Dudez A.M."/>
            <person name="Farmer A.D."/>
            <person name="Fouteau S."/>
            <person name="Franken C."/>
            <person name="Gibelin C."/>
            <person name="Gish J."/>
            <person name="Goldstein S."/>
            <person name="Gonzalez A.J."/>
            <person name="Green P.J."/>
            <person name="Hallab A."/>
            <person name="Hartog M."/>
            <person name="Hua A."/>
            <person name="Humphray S.J."/>
            <person name="Jeong D.H."/>
            <person name="Jing Y."/>
            <person name="Jocker A."/>
            <person name="Kenton S.M."/>
            <person name="Kim D.J."/>
            <person name="Klee K."/>
            <person name="Lai H."/>
            <person name="Lang C."/>
            <person name="Lin S."/>
            <person name="Macmil S.L."/>
            <person name="Magdelenat G."/>
            <person name="Matthews L."/>
            <person name="McCorrison J."/>
            <person name="Monaghan E.L."/>
            <person name="Mun J.H."/>
            <person name="Najar F.Z."/>
            <person name="Nicholson C."/>
            <person name="Noirot C."/>
            <person name="O'Bleness M."/>
            <person name="Paule C.R."/>
            <person name="Poulain J."/>
            <person name="Prion F."/>
            <person name="Qin B."/>
            <person name="Qu C."/>
            <person name="Retzel E.F."/>
            <person name="Riddle C."/>
            <person name="Sallet E."/>
            <person name="Samain S."/>
            <person name="Samson N."/>
            <person name="Sanders I."/>
            <person name="Saurat O."/>
            <person name="Scarpelli C."/>
            <person name="Schiex T."/>
            <person name="Segurens B."/>
            <person name="Severin A.J."/>
            <person name="Sherrier D.J."/>
            <person name="Shi R."/>
            <person name="Sims S."/>
            <person name="Singer S.R."/>
            <person name="Sinharoy S."/>
            <person name="Sterck L."/>
            <person name="Viollet A."/>
            <person name="Wang B.B."/>
            <person name="Wang K."/>
            <person name="Wang M."/>
            <person name="Wang X."/>
            <person name="Warfsmann J."/>
            <person name="Weissenbach J."/>
            <person name="White D.D."/>
            <person name="White J.D."/>
            <person name="Wiley G.B."/>
            <person name="Wincker P."/>
            <person name="Xing Y."/>
            <person name="Yang L."/>
            <person name="Yao Z."/>
            <person name="Ying F."/>
            <person name="Zhai J."/>
            <person name="Zhou L."/>
            <person name="Zuber A."/>
            <person name="Denarie J."/>
            <person name="Dixon R.A."/>
            <person name="May G.D."/>
            <person name="Schwartz D.C."/>
            <person name="Rogers J."/>
            <person name="Quetier F."/>
            <person name="Town C.D."/>
            <person name="Roe B.A."/>
        </authorList>
    </citation>
    <scope>NUCLEOTIDE SEQUENCE [LARGE SCALE GENOMIC DNA]</scope>
    <source>
        <strain evidence="1">A17</strain>
        <strain evidence="2 3">cv. Jemalong A17</strain>
    </source>
</reference>
<proteinExistence type="predicted"/>
<gene>
    <name evidence="1" type="ordered locus">MTR_6g008940</name>
</gene>
<reference evidence="1 3" key="2">
    <citation type="journal article" date="2014" name="BMC Genomics">
        <title>An improved genome release (version Mt4.0) for the model legume Medicago truncatula.</title>
        <authorList>
            <person name="Tang H."/>
            <person name="Krishnakumar V."/>
            <person name="Bidwell S."/>
            <person name="Rosen B."/>
            <person name="Chan A."/>
            <person name="Zhou S."/>
            <person name="Gentzbittel L."/>
            <person name="Childs K.L."/>
            <person name="Yandell M."/>
            <person name="Gundlach H."/>
            <person name="Mayer K.F."/>
            <person name="Schwartz D.C."/>
            <person name="Town C.D."/>
        </authorList>
    </citation>
    <scope>GENOME REANNOTATION</scope>
    <source>
        <strain evidence="2 3">cv. Jemalong A17</strain>
    </source>
</reference>
<dbReference type="SUPFAM" id="SSF52047">
    <property type="entry name" value="RNI-like"/>
    <property type="match status" value="1"/>
</dbReference>
<dbReference type="Proteomes" id="UP000002051">
    <property type="component" value="Chromosome 6"/>
</dbReference>
<dbReference type="HOGENOM" id="CLU_1680558_0_0_1"/>
<accession>G7KJW9</accession>
<dbReference type="PaxDb" id="3880-AES74608"/>
<reference evidence="2" key="3">
    <citation type="submission" date="2015-04" db="UniProtKB">
        <authorList>
            <consortium name="EnsemblPlants"/>
        </authorList>
    </citation>
    <scope>IDENTIFICATION</scope>
    <source>
        <strain evidence="2">cv. Jemalong A17</strain>
    </source>
</reference>
<accession>A0A0C3VTB0</accession>
<sequence length="157" mass="17743">MVVLDLHWLSPLSSLKYLNLGFSTIDLHKKTNWVQVVSTLPSLLELRLNDYNLNNFPSIEYLNLSSIRSYNGTSSLIMVSLVHDLLIQIKASTPVDHLNRESRLPSWVKARVSSCCIEMTSIVLMLLMLIKDGNFTRVTNGVSAAPEKEHNTLHNTH</sequence>
<keyword evidence="3" id="KW-1185">Reference proteome</keyword>
<name>G7KJW9_MEDTR</name>
<dbReference type="AlphaFoldDB" id="G7KJW9"/>
<evidence type="ECO:0000313" key="2">
    <source>
        <dbReference type="EnsemblPlants" id="AES74608"/>
    </source>
</evidence>